<dbReference type="CDD" id="cd04301">
    <property type="entry name" value="NAT_SF"/>
    <property type="match status" value="1"/>
</dbReference>
<evidence type="ECO:0000313" key="5">
    <source>
        <dbReference type="Proteomes" id="UP000626244"/>
    </source>
</evidence>
<dbReference type="Proteomes" id="UP000626244">
    <property type="component" value="Unassembled WGS sequence"/>
</dbReference>
<keyword evidence="5" id="KW-1185">Reference proteome</keyword>
<dbReference type="PROSITE" id="PS51186">
    <property type="entry name" value="GNAT"/>
    <property type="match status" value="1"/>
</dbReference>
<dbReference type="GO" id="GO:0016747">
    <property type="term" value="F:acyltransferase activity, transferring groups other than amino-acyl groups"/>
    <property type="evidence" value="ECO:0007669"/>
    <property type="project" value="InterPro"/>
</dbReference>
<keyword evidence="1" id="KW-0808">Transferase</keyword>
<evidence type="ECO:0000256" key="2">
    <source>
        <dbReference type="ARBA" id="ARBA00023315"/>
    </source>
</evidence>
<dbReference type="Pfam" id="PF00583">
    <property type="entry name" value="Acetyltransf_1"/>
    <property type="match status" value="1"/>
</dbReference>
<proteinExistence type="predicted"/>
<evidence type="ECO:0000256" key="1">
    <source>
        <dbReference type="ARBA" id="ARBA00022679"/>
    </source>
</evidence>
<evidence type="ECO:0000259" key="3">
    <source>
        <dbReference type="PROSITE" id="PS51186"/>
    </source>
</evidence>
<protein>
    <submittedName>
        <fullName evidence="4">N-acetyltransferase</fullName>
    </submittedName>
</protein>
<evidence type="ECO:0000313" key="4">
    <source>
        <dbReference type="EMBL" id="GGI12023.1"/>
    </source>
</evidence>
<dbReference type="EMBL" id="BMHB01000001">
    <property type="protein sequence ID" value="GGI12023.1"/>
    <property type="molecule type" value="Genomic_DNA"/>
</dbReference>
<dbReference type="RefSeq" id="WP_087999294.1">
    <property type="nucleotide sequence ID" value="NZ_BMHB01000001.1"/>
</dbReference>
<dbReference type="InterPro" id="IPR000182">
    <property type="entry name" value="GNAT_dom"/>
</dbReference>
<dbReference type="AlphaFoldDB" id="A0A8J3AFY7"/>
<comment type="caution">
    <text evidence="4">The sequence shown here is derived from an EMBL/GenBank/DDBJ whole genome shotgun (WGS) entry which is preliminary data.</text>
</comment>
<feature type="domain" description="N-acetyltransferase" evidence="3">
    <location>
        <begin position="1"/>
        <end position="139"/>
    </location>
</feature>
<dbReference type="OrthoDB" id="9787920at2"/>
<dbReference type="SUPFAM" id="SSF55729">
    <property type="entry name" value="Acyl-CoA N-acyltransferases (Nat)"/>
    <property type="match status" value="1"/>
</dbReference>
<reference evidence="5" key="1">
    <citation type="journal article" date="2019" name="Int. J. Syst. Evol. Microbiol.">
        <title>The Global Catalogue of Microorganisms (GCM) 10K type strain sequencing project: providing services to taxonomists for standard genome sequencing and annotation.</title>
        <authorList>
            <consortium name="The Broad Institute Genomics Platform"/>
            <consortium name="The Broad Institute Genome Sequencing Center for Infectious Disease"/>
            <person name="Wu L."/>
            <person name="Ma J."/>
        </authorList>
    </citation>
    <scope>NUCLEOTIDE SEQUENCE [LARGE SCALE GENOMIC DNA]</scope>
    <source>
        <strain evidence="5">CGMCC 1.14993</strain>
    </source>
</reference>
<dbReference type="Gene3D" id="3.40.630.30">
    <property type="match status" value="1"/>
</dbReference>
<organism evidence="4 5">
    <name type="scientific">Gottfriedia solisilvae</name>
    <dbReference type="NCBI Taxonomy" id="1516104"/>
    <lineage>
        <taxon>Bacteria</taxon>
        <taxon>Bacillati</taxon>
        <taxon>Bacillota</taxon>
        <taxon>Bacilli</taxon>
        <taxon>Bacillales</taxon>
        <taxon>Bacillaceae</taxon>
        <taxon>Gottfriedia</taxon>
    </lineage>
</organism>
<name>A0A8J3AFY7_9BACI</name>
<sequence>MHISKQWVKEDCDYIRNKVIEYNLSMLPDEVKQSSFNVSYILRNDAGEIVGGITGKIVWYHLHIDYLWVDDSLRGKGYGEKLLQHIEKTAIENNCRLILLDTFSFQAPDFYQKLGFKVVGIVEDHPKGFKQYYLEKKLTRE</sequence>
<gene>
    <name evidence="4" type="ORF">GCM10007380_10780</name>
</gene>
<dbReference type="InterPro" id="IPR016181">
    <property type="entry name" value="Acyl_CoA_acyltransferase"/>
</dbReference>
<keyword evidence="2" id="KW-0012">Acyltransferase</keyword>
<dbReference type="InterPro" id="IPR051556">
    <property type="entry name" value="N-term/lysine_N-AcTrnsfr"/>
</dbReference>
<accession>A0A8J3AFY7</accession>
<dbReference type="PANTHER" id="PTHR42919">
    <property type="entry name" value="N-ALPHA-ACETYLTRANSFERASE"/>
    <property type="match status" value="1"/>
</dbReference>
<dbReference type="PANTHER" id="PTHR42919:SF8">
    <property type="entry name" value="N-ALPHA-ACETYLTRANSFERASE 50"/>
    <property type="match status" value="1"/>
</dbReference>